<evidence type="ECO:0000313" key="4">
    <source>
        <dbReference type="Proteomes" id="UP000078561"/>
    </source>
</evidence>
<keyword evidence="4" id="KW-1185">Reference proteome</keyword>
<feature type="region of interest" description="Disordered" evidence="1">
    <location>
        <begin position="308"/>
        <end position="428"/>
    </location>
</feature>
<dbReference type="EMBL" id="LT550042">
    <property type="protein sequence ID" value="SAL94873.1"/>
    <property type="molecule type" value="Genomic_DNA"/>
</dbReference>
<dbReference type="InParanoid" id="A0A163IR45"/>
<feature type="region of interest" description="Disordered" evidence="1">
    <location>
        <begin position="125"/>
        <end position="147"/>
    </location>
</feature>
<dbReference type="GO" id="GO:0031146">
    <property type="term" value="P:SCF-dependent proteasomal ubiquitin-dependent protein catabolic process"/>
    <property type="evidence" value="ECO:0007669"/>
    <property type="project" value="TreeGrafter"/>
</dbReference>
<dbReference type="SUPFAM" id="SSF52058">
    <property type="entry name" value="L domain-like"/>
    <property type="match status" value="1"/>
</dbReference>
<evidence type="ECO:0000313" key="3">
    <source>
        <dbReference type="EMBL" id="SAL94873.1"/>
    </source>
</evidence>
<feature type="region of interest" description="Disordered" evidence="1">
    <location>
        <begin position="183"/>
        <end position="233"/>
    </location>
</feature>
<evidence type="ECO:0000256" key="1">
    <source>
        <dbReference type="SAM" id="MobiDB-lite"/>
    </source>
</evidence>
<dbReference type="GO" id="GO:0019005">
    <property type="term" value="C:SCF ubiquitin ligase complex"/>
    <property type="evidence" value="ECO:0007669"/>
    <property type="project" value="TreeGrafter"/>
</dbReference>
<evidence type="ECO:0000259" key="2">
    <source>
        <dbReference type="PROSITE" id="PS50033"/>
    </source>
</evidence>
<dbReference type="CDD" id="cd01767">
    <property type="entry name" value="UBX"/>
    <property type="match status" value="1"/>
</dbReference>
<feature type="compositionally biased region" description="Polar residues" evidence="1">
    <location>
        <begin position="387"/>
        <end position="396"/>
    </location>
</feature>
<dbReference type="AlphaFoldDB" id="A0A163IR45"/>
<dbReference type="STRING" id="4829.A0A163IR45"/>
<accession>A0A163IR45</accession>
<feature type="domain" description="UBX" evidence="2">
    <location>
        <begin position="227"/>
        <end position="311"/>
    </location>
</feature>
<gene>
    <name evidence="3" type="primary">ABSGL_00165.1 scaffold 349</name>
</gene>
<organism evidence="3">
    <name type="scientific">Absidia glauca</name>
    <name type="common">Pin mould</name>
    <dbReference type="NCBI Taxonomy" id="4829"/>
    <lineage>
        <taxon>Eukaryota</taxon>
        <taxon>Fungi</taxon>
        <taxon>Fungi incertae sedis</taxon>
        <taxon>Mucoromycota</taxon>
        <taxon>Mucoromycotina</taxon>
        <taxon>Mucoromycetes</taxon>
        <taxon>Mucorales</taxon>
        <taxon>Cunninghamellaceae</taxon>
        <taxon>Absidia</taxon>
    </lineage>
</organism>
<feature type="compositionally biased region" description="Polar residues" evidence="1">
    <location>
        <begin position="70"/>
        <end position="81"/>
    </location>
</feature>
<feature type="compositionally biased region" description="Basic and acidic residues" evidence="1">
    <location>
        <begin position="183"/>
        <end position="194"/>
    </location>
</feature>
<dbReference type="InterPro" id="IPR057207">
    <property type="entry name" value="FBXL15_LRR"/>
</dbReference>
<dbReference type="Pfam" id="PF13516">
    <property type="entry name" value="LRR_6"/>
    <property type="match status" value="2"/>
</dbReference>
<dbReference type="Pfam" id="PF25372">
    <property type="entry name" value="DUF7885"/>
    <property type="match status" value="1"/>
</dbReference>
<feature type="compositionally biased region" description="Polar residues" evidence="1">
    <location>
        <begin position="206"/>
        <end position="221"/>
    </location>
</feature>
<dbReference type="PROSITE" id="PS50033">
    <property type="entry name" value="UBX"/>
    <property type="match status" value="1"/>
</dbReference>
<dbReference type="InterPro" id="IPR001012">
    <property type="entry name" value="UBX_dom"/>
</dbReference>
<dbReference type="SMART" id="SM00367">
    <property type="entry name" value="LRR_CC"/>
    <property type="match status" value="6"/>
</dbReference>
<dbReference type="InterPro" id="IPR009060">
    <property type="entry name" value="UBA-like_sf"/>
</dbReference>
<dbReference type="Gene3D" id="3.80.10.10">
    <property type="entry name" value="Ribonuclease Inhibitor"/>
    <property type="match status" value="2"/>
</dbReference>
<dbReference type="SUPFAM" id="SSF46934">
    <property type="entry name" value="UBA-like"/>
    <property type="match status" value="1"/>
</dbReference>
<feature type="region of interest" description="Disordered" evidence="1">
    <location>
        <begin position="54"/>
        <end position="92"/>
    </location>
</feature>
<dbReference type="InterPro" id="IPR006553">
    <property type="entry name" value="Leu-rich_rpt_Cys-con_subtyp"/>
</dbReference>
<dbReference type="SUPFAM" id="SSF54236">
    <property type="entry name" value="Ubiquitin-like"/>
    <property type="match status" value="1"/>
</dbReference>
<dbReference type="Gene3D" id="3.10.20.90">
    <property type="entry name" value="Phosphatidylinositol 3-kinase Catalytic Subunit, Chain A, domain 1"/>
    <property type="match status" value="1"/>
</dbReference>
<protein>
    <recommendedName>
        <fullName evidence="2">UBX domain-containing protein</fullName>
    </recommendedName>
</protein>
<feature type="compositionally biased region" description="Acidic residues" evidence="1">
    <location>
        <begin position="333"/>
        <end position="359"/>
    </location>
</feature>
<dbReference type="InterPro" id="IPR029071">
    <property type="entry name" value="Ubiquitin-like_domsf"/>
</dbReference>
<dbReference type="OrthoDB" id="120976at2759"/>
<name>A0A163IR45_ABSGL</name>
<dbReference type="PANTHER" id="PTHR13318">
    <property type="entry name" value="PARTNER OF PAIRED, ISOFORM B-RELATED"/>
    <property type="match status" value="1"/>
</dbReference>
<dbReference type="InterPro" id="IPR001611">
    <property type="entry name" value="Leu-rich_rpt"/>
</dbReference>
<dbReference type="PANTHER" id="PTHR13318:SF190">
    <property type="entry name" value="PARTNER OF PAIRED, ISOFORM B"/>
    <property type="match status" value="1"/>
</dbReference>
<dbReference type="Proteomes" id="UP000078561">
    <property type="component" value="Unassembled WGS sequence"/>
</dbReference>
<proteinExistence type="predicted"/>
<dbReference type="InterPro" id="IPR032675">
    <property type="entry name" value="LRR_dom_sf"/>
</dbReference>
<feature type="compositionally biased region" description="Basic and acidic residues" evidence="1">
    <location>
        <begin position="83"/>
        <end position="92"/>
    </location>
</feature>
<dbReference type="Pfam" id="PF00789">
    <property type="entry name" value="UBX"/>
    <property type="match status" value="1"/>
</dbReference>
<dbReference type="OMA" id="WEDAVNY"/>
<dbReference type="SMART" id="SM00166">
    <property type="entry name" value="UBX"/>
    <property type="match status" value="1"/>
</dbReference>
<reference evidence="3" key="1">
    <citation type="submission" date="2016-04" db="EMBL/GenBank/DDBJ databases">
        <authorList>
            <person name="Evans L.H."/>
            <person name="Alamgir A."/>
            <person name="Owens N."/>
            <person name="Weber N.D."/>
            <person name="Virtaneva K."/>
            <person name="Barbian K."/>
            <person name="Babar A."/>
            <person name="Rosenke K."/>
        </authorList>
    </citation>
    <scope>NUCLEOTIDE SEQUENCE [LARGE SCALE GENOMIC DNA]</scope>
    <source>
        <strain evidence="3">CBS 101.48</strain>
    </source>
</reference>
<sequence>MSSSDAKLAYLLDLGFDLDKCLTALNLYDDLQEASNWLLTTQTEDNLPTIMEKAQSNQPLLSPPPSTSTVGLSNDTSYQDQQELDRQRVASAKRTTEILKQKRLDQEARRRILSDIREDRAYAKQLKPPSSAAPKHQEASAAPADTTTHSIAEDIEQTTLSHIQQELRKQKQLDRVAKQKVLDDIKRDRMEKQQKNQSSSSSSSSTEPVTQVENARVNSSSDRVKPPPPSSALIQFKLSNGSTVRHSFDGTDLLDSLYRFVRDQEATNGLAVGTNEPITLASAFPRRLFGPEEKNLSVQEAGFIPNVSLNVGRITPPGTGPSAMETAPPQQQQEEEDVEMQHDTDEDEDSDDDDDDDDEHFIRQPVVDPHRSRRRRITDRSPFARQNRVTNPNWSWGQPGHRLGDDTVASPPSATDNNPADEQEDTSRRQNMLTAIEQRAAQKDSMDSTTTTQLKKINRNIKPLKETCASQVAAILSSSSKDTQRLLKGLVYISPNLANVLLSQLMATRKLDRLSISRLIRHCYLQQVSLDSYVYSTDSLLEELSNATTLTKLVLHGCDLITDAGIKQLESLRYLEYLDVSNCKITDKGLKSITELPSLVYLNMAKTHITDTGLQWFTTHTRCHPFLATLILSGCKAIQSPATFASLQDFSALTHVALDGTGIGKQQRAPMKHMNKGLETLEVGNTALTDDDLVQLFPNREHELDDILIRFTGIPLRHLDLTGFLNITDAGVQHIGQMKHLNYLSLTGTKVTDDGLLQLQELHELEKLYLDQTNVSDRGLLALKGLTKLTTLCLGRTRVSNAGLITMGNVEETRYASQLRTLNLQNCQGVSDEGVKALTTMSNLTNLNLDHTEVSLQCGNYLKDLTLLKPMRLQGIHKDLDDSMIVD</sequence>